<sequence length="353" mass="36047">MSERGRTGSAWALVALASVAATALLWVVRLPTPALFGPLLVGLAWALLAPVRLDLPAPAGRLGQALLGATIGAVVSVDTLRRLGTDLLPVVLVTVGTLALSLLAGWLLALRRDVDLPTGVFAMIAGGASGVVAVSRELGADERVVAVVQYLRVLLILVVMPAVALTLPGAGAGADTGPASGPTDLGGDLLFVLLAVGGGLLLHRLRPVSAGGLLLPLAVAAVVAASGLLGTVAVPVWLQWPAYALIGVQVGLRFTRDSLRAITRMVPVVLGLILGLVLACAAMGALLVLTTDVDPLTAYLATTPGGLFAVLATAVDGDADATYVLTLQVVRLLAILLLMPFLARWLARHPRRG</sequence>
<comment type="caution">
    <text evidence="2">The sequence shown here is derived from an EMBL/GenBank/DDBJ whole genome shotgun (WGS) entry which is preliminary data.</text>
</comment>
<evidence type="ECO:0000313" key="2">
    <source>
        <dbReference type="EMBL" id="GAA1910285.1"/>
    </source>
</evidence>
<feature type="transmembrane region" description="Helical" evidence="1">
    <location>
        <begin position="214"/>
        <end position="238"/>
    </location>
</feature>
<gene>
    <name evidence="2" type="ORF">GCM10009737_09630</name>
</gene>
<dbReference type="Pfam" id="PF05145">
    <property type="entry name" value="AbrB"/>
    <property type="match status" value="1"/>
</dbReference>
<keyword evidence="1" id="KW-1133">Transmembrane helix</keyword>
<feature type="transmembrane region" description="Helical" evidence="1">
    <location>
        <begin position="296"/>
        <end position="315"/>
    </location>
</feature>
<feature type="transmembrane region" description="Helical" evidence="1">
    <location>
        <begin position="116"/>
        <end position="135"/>
    </location>
</feature>
<keyword evidence="3" id="KW-1185">Reference proteome</keyword>
<dbReference type="PANTHER" id="PTHR38457:SF1">
    <property type="entry name" value="REGULATOR ABRB-RELATED"/>
    <property type="match status" value="1"/>
</dbReference>
<feature type="transmembrane region" description="Helical" evidence="1">
    <location>
        <begin position="147"/>
        <end position="165"/>
    </location>
</feature>
<dbReference type="RefSeq" id="WP_344004493.1">
    <property type="nucleotide sequence ID" value="NZ_BAAAMY010000002.1"/>
</dbReference>
<dbReference type="PIRSF" id="PIRSF038991">
    <property type="entry name" value="Protein_AbrB"/>
    <property type="match status" value="1"/>
</dbReference>
<dbReference type="PANTHER" id="PTHR38457">
    <property type="entry name" value="REGULATOR ABRB-RELATED"/>
    <property type="match status" value="1"/>
</dbReference>
<evidence type="ECO:0000256" key="1">
    <source>
        <dbReference type="SAM" id="Phobius"/>
    </source>
</evidence>
<accession>A0ABN2P425</accession>
<reference evidence="2 3" key="1">
    <citation type="journal article" date="2019" name="Int. J. Syst. Evol. Microbiol.">
        <title>The Global Catalogue of Microorganisms (GCM) 10K type strain sequencing project: providing services to taxonomists for standard genome sequencing and annotation.</title>
        <authorList>
            <consortium name="The Broad Institute Genomics Platform"/>
            <consortium name="The Broad Institute Genome Sequencing Center for Infectious Disease"/>
            <person name="Wu L."/>
            <person name="Ma J."/>
        </authorList>
    </citation>
    <scope>NUCLEOTIDE SEQUENCE [LARGE SCALE GENOMIC DNA]</scope>
    <source>
        <strain evidence="2 3">JCM 14046</strain>
    </source>
</reference>
<dbReference type="EMBL" id="BAAAMY010000002">
    <property type="protein sequence ID" value="GAA1910285.1"/>
    <property type="molecule type" value="Genomic_DNA"/>
</dbReference>
<feature type="transmembrane region" description="Helical" evidence="1">
    <location>
        <begin position="265"/>
        <end position="289"/>
    </location>
</feature>
<organism evidence="2 3">
    <name type="scientific">Nocardioides lentus</name>
    <dbReference type="NCBI Taxonomy" id="338077"/>
    <lineage>
        <taxon>Bacteria</taxon>
        <taxon>Bacillati</taxon>
        <taxon>Actinomycetota</taxon>
        <taxon>Actinomycetes</taxon>
        <taxon>Propionibacteriales</taxon>
        <taxon>Nocardioidaceae</taxon>
        <taxon>Nocardioides</taxon>
    </lineage>
</organism>
<protein>
    <submittedName>
        <fullName evidence="2">AbrB family transcriptional regulator</fullName>
    </submittedName>
</protein>
<dbReference type="Proteomes" id="UP001501612">
    <property type="component" value="Unassembled WGS sequence"/>
</dbReference>
<feature type="transmembrane region" description="Helical" evidence="1">
    <location>
        <begin position="87"/>
        <end position="110"/>
    </location>
</feature>
<dbReference type="InterPro" id="IPR007820">
    <property type="entry name" value="AbrB_fam"/>
</dbReference>
<name>A0ABN2P425_9ACTN</name>
<dbReference type="NCBIfam" id="TIGR03082">
    <property type="entry name" value="Gneg_AbrB_dup"/>
    <property type="match status" value="2"/>
</dbReference>
<dbReference type="InterPro" id="IPR017516">
    <property type="entry name" value="AbrB_dup"/>
</dbReference>
<feature type="transmembrane region" description="Helical" evidence="1">
    <location>
        <begin position="321"/>
        <end position="343"/>
    </location>
</feature>
<feature type="transmembrane region" description="Helical" evidence="1">
    <location>
        <begin position="185"/>
        <end position="202"/>
    </location>
</feature>
<proteinExistence type="predicted"/>
<keyword evidence="1" id="KW-0812">Transmembrane</keyword>
<keyword evidence="1" id="KW-0472">Membrane</keyword>
<evidence type="ECO:0000313" key="3">
    <source>
        <dbReference type="Proteomes" id="UP001501612"/>
    </source>
</evidence>